<feature type="chain" id="PRO_5009259248" description="CarboxypepD_reg-like domain-containing protein" evidence="1">
    <location>
        <begin position="21"/>
        <end position="237"/>
    </location>
</feature>
<dbReference type="EMBL" id="LT629740">
    <property type="protein sequence ID" value="SDS38844.1"/>
    <property type="molecule type" value="Genomic_DNA"/>
</dbReference>
<dbReference type="OrthoDB" id="1118857at2"/>
<evidence type="ECO:0008006" key="4">
    <source>
        <dbReference type="Google" id="ProtNLM"/>
    </source>
</evidence>
<keyword evidence="3" id="KW-1185">Reference proteome</keyword>
<protein>
    <recommendedName>
        <fullName evidence="4">CarboxypepD_reg-like domain-containing protein</fullName>
    </recommendedName>
</protein>
<dbReference type="RefSeq" id="WP_091370028.1">
    <property type="nucleotide sequence ID" value="NZ_LT629740.1"/>
</dbReference>
<gene>
    <name evidence="2" type="ORF">SAMN05216490_1066</name>
</gene>
<reference evidence="2 3" key="1">
    <citation type="submission" date="2016-10" db="EMBL/GenBank/DDBJ databases">
        <authorList>
            <person name="de Groot N.N."/>
        </authorList>
    </citation>
    <scope>NUCLEOTIDE SEQUENCE [LARGE SCALE GENOMIC DNA]</scope>
    <source>
        <strain evidence="2 3">MP1X4</strain>
    </source>
</reference>
<accession>A0A1H1RT41</accession>
<dbReference type="STRING" id="652787.SAMN05216490_1066"/>
<evidence type="ECO:0000313" key="3">
    <source>
        <dbReference type="Proteomes" id="UP000199679"/>
    </source>
</evidence>
<evidence type="ECO:0000256" key="1">
    <source>
        <dbReference type="SAM" id="SignalP"/>
    </source>
</evidence>
<name>A0A1H1RT41_MUCMA</name>
<feature type="signal peptide" evidence="1">
    <location>
        <begin position="1"/>
        <end position="20"/>
    </location>
</feature>
<sequence length="237" mass="27940">MSRCYILIFVAFFTTSFSHAQSVIKGRVFENKTRISLEDIQIQNQTSKAFTTTDEKGRFSIAAKTGDVLVFKGFAYLPDTVLLTDMHEREVFLMPHQNFLEEVKVNSDTTKNLNNYYDPRFHGQTVIYQHDNNLNYTGGIAIRMWYWKKDEHKRERLAKEIKEEEDRDKIARVFTPKNIAQYVPLTGKDMDDFLVLYTPDTKVYFANNFNLLSYLNDCYQKYLKLPEDKRHPVNLTE</sequence>
<evidence type="ECO:0000313" key="2">
    <source>
        <dbReference type="EMBL" id="SDS38844.1"/>
    </source>
</evidence>
<dbReference type="SUPFAM" id="SSF49464">
    <property type="entry name" value="Carboxypeptidase regulatory domain-like"/>
    <property type="match status" value="1"/>
</dbReference>
<dbReference type="InterPro" id="IPR008969">
    <property type="entry name" value="CarboxyPept-like_regulatory"/>
</dbReference>
<dbReference type="Proteomes" id="UP000199679">
    <property type="component" value="Chromosome I"/>
</dbReference>
<proteinExistence type="predicted"/>
<keyword evidence="1" id="KW-0732">Signal</keyword>
<organism evidence="2 3">
    <name type="scientific">Mucilaginibacter mallensis</name>
    <dbReference type="NCBI Taxonomy" id="652787"/>
    <lineage>
        <taxon>Bacteria</taxon>
        <taxon>Pseudomonadati</taxon>
        <taxon>Bacteroidota</taxon>
        <taxon>Sphingobacteriia</taxon>
        <taxon>Sphingobacteriales</taxon>
        <taxon>Sphingobacteriaceae</taxon>
        <taxon>Mucilaginibacter</taxon>
    </lineage>
</organism>
<dbReference type="AlphaFoldDB" id="A0A1H1RT41"/>